<dbReference type="Pfam" id="PF01037">
    <property type="entry name" value="AsnC_trans_reg"/>
    <property type="match status" value="1"/>
</dbReference>
<dbReference type="GO" id="GO:0043200">
    <property type="term" value="P:response to amino acid"/>
    <property type="evidence" value="ECO:0007669"/>
    <property type="project" value="TreeGrafter"/>
</dbReference>
<dbReference type="Gene3D" id="1.10.10.10">
    <property type="entry name" value="Winged helix-like DNA-binding domain superfamily/Winged helix DNA-binding domain"/>
    <property type="match status" value="1"/>
</dbReference>
<dbReference type="PRINTS" id="PR00033">
    <property type="entry name" value="HTHASNC"/>
</dbReference>
<comment type="caution">
    <text evidence="5">The sequence shown here is derived from an EMBL/GenBank/DDBJ whole genome shotgun (WGS) entry which is preliminary data.</text>
</comment>
<dbReference type="GO" id="GO:0005829">
    <property type="term" value="C:cytosol"/>
    <property type="evidence" value="ECO:0007669"/>
    <property type="project" value="TreeGrafter"/>
</dbReference>
<evidence type="ECO:0000256" key="3">
    <source>
        <dbReference type="ARBA" id="ARBA00023163"/>
    </source>
</evidence>
<keyword evidence="2" id="KW-0238">DNA-binding</keyword>
<sequence length="152" mass="17059">MVEILELDEIDRKLLNLLQENSKLPYAELGERLGISSSGVHKRVKRLVEEDVIKRFAAIVDPQETEKKLKAFIGVATEPGRCADVRPKLIERPEILGVHETAGDHDLLVKLITKDTLKLNDILHEIDSIPGVSSTRTSIVLKTEKETTLVKF</sequence>
<dbReference type="SMART" id="SM00344">
    <property type="entry name" value="HTH_ASNC"/>
    <property type="match status" value="1"/>
</dbReference>
<dbReference type="AlphaFoldDB" id="A0A133V1Z3"/>
<keyword evidence="3" id="KW-0804">Transcription</keyword>
<dbReference type="InterPro" id="IPR019887">
    <property type="entry name" value="Tscrpt_reg_AsnC/Lrp_C"/>
</dbReference>
<dbReference type="InterPro" id="IPR000485">
    <property type="entry name" value="AsnC-type_HTH_dom"/>
</dbReference>
<gene>
    <name evidence="5" type="ORF">AKJ42_00765</name>
</gene>
<keyword evidence="1" id="KW-0805">Transcription regulation</keyword>
<evidence type="ECO:0000259" key="4">
    <source>
        <dbReference type="PROSITE" id="PS50956"/>
    </source>
</evidence>
<dbReference type="CDD" id="cd00090">
    <property type="entry name" value="HTH_ARSR"/>
    <property type="match status" value="1"/>
</dbReference>
<evidence type="ECO:0000313" key="6">
    <source>
        <dbReference type="Proteomes" id="UP000070520"/>
    </source>
</evidence>
<dbReference type="InterPro" id="IPR036390">
    <property type="entry name" value="WH_DNA-bd_sf"/>
</dbReference>
<evidence type="ECO:0000256" key="1">
    <source>
        <dbReference type="ARBA" id="ARBA00023015"/>
    </source>
</evidence>
<dbReference type="PROSITE" id="PS50956">
    <property type="entry name" value="HTH_ASNC_2"/>
    <property type="match status" value="1"/>
</dbReference>
<evidence type="ECO:0000256" key="2">
    <source>
        <dbReference type="ARBA" id="ARBA00023125"/>
    </source>
</evidence>
<dbReference type="SUPFAM" id="SSF54909">
    <property type="entry name" value="Dimeric alpha+beta barrel"/>
    <property type="match status" value="1"/>
</dbReference>
<keyword evidence="6" id="KW-1185">Reference proteome</keyword>
<dbReference type="Pfam" id="PF13412">
    <property type="entry name" value="HTH_24"/>
    <property type="match status" value="1"/>
</dbReference>
<organism evidence="5 6">
    <name type="scientific">candidate division MSBL1 archaeon SCGC-AAA261C02</name>
    <dbReference type="NCBI Taxonomy" id="1698272"/>
    <lineage>
        <taxon>Archaea</taxon>
        <taxon>Methanobacteriati</taxon>
        <taxon>Methanobacteriota</taxon>
        <taxon>candidate division MSBL1</taxon>
    </lineage>
</organism>
<protein>
    <recommendedName>
        <fullName evidence="4">HTH asnC-type domain-containing protein</fullName>
    </recommendedName>
</protein>
<dbReference type="Proteomes" id="UP000070520">
    <property type="component" value="Unassembled WGS sequence"/>
</dbReference>
<evidence type="ECO:0000313" key="5">
    <source>
        <dbReference type="EMBL" id="KXB00452.1"/>
    </source>
</evidence>
<proteinExistence type="predicted"/>
<reference evidence="5 6" key="1">
    <citation type="journal article" date="2016" name="Sci. Rep.">
        <title>Metabolic traits of an uncultured archaeal lineage -MSBL1- from brine pools of the Red Sea.</title>
        <authorList>
            <person name="Mwirichia R."/>
            <person name="Alam I."/>
            <person name="Rashid M."/>
            <person name="Vinu M."/>
            <person name="Ba-Alawi W."/>
            <person name="Anthony Kamau A."/>
            <person name="Kamanda Ngugi D."/>
            <person name="Goker M."/>
            <person name="Klenk H.P."/>
            <person name="Bajic V."/>
            <person name="Stingl U."/>
        </authorList>
    </citation>
    <scope>NUCLEOTIDE SEQUENCE [LARGE SCALE GENOMIC DNA]</scope>
    <source>
        <strain evidence="5">SCGC-AAA261C02</strain>
    </source>
</reference>
<dbReference type="GO" id="GO:0043565">
    <property type="term" value="F:sequence-specific DNA binding"/>
    <property type="evidence" value="ECO:0007669"/>
    <property type="project" value="InterPro"/>
</dbReference>
<dbReference type="PANTHER" id="PTHR30154:SF34">
    <property type="entry name" value="TRANSCRIPTIONAL REGULATOR AZLB"/>
    <property type="match status" value="1"/>
</dbReference>
<dbReference type="Gene3D" id="3.30.70.920">
    <property type="match status" value="1"/>
</dbReference>
<dbReference type="InterPro" id="IPR019888">
    <property type="entry name" value="Tscrpt_reg_AsnC-like"/>
</dbReference>
<dbReference type="PANTHER" id="PTHR30154">
    <property type="entry name" value="LEUCINE-RESPONSIVE REGULATORY PROTEIN"/>
    <property type="match status" value="1"/>
</dbReference>
<dbReference type="InterPro" id="IPR011008">
    <property type="entry name" value="Dimeric_a/b-barrel"/>
</dbReference>
<dbReference type="InterPro" id="IPR011991">
    <property type="entry name" value="ArsR-like_HTH"/>
</dbReference>
<dbReference type="InterPro" id="IPR036388">
    <property type="entry name" value="WH-like_DNA-bd_sf"/>
</dbReference>
<dbReference type="SUPFAM" id="SSF46785">
    <property type="entry name" value="Winged helix' DNA-binding domain"/>
    <property type="match status" value="1"/>
</dbReference>
<feature type="domain" description="HTH asnC-type" evidence="4">
    <location>
        <begin position="7"/>
        <end position="76"/>
    </location>
</feature>
<accession>A0A133V1Z3</accession>
<dbReference type="EMBL" id="LHXW01000004">
    <property type="protein sequence ID" value="KXB00452.1"/>
    <property type="molecule type" value="Genomic_DNA"/>
</dbReference>
<name>A0A133V1Z3_9EURY</name>